<proteinExistence type="predicted"/>
<dbReference type="Proteomes" id="UP001363151">
    <property type="component" value="Unassembled WGS sequence"/>
</dbReference>
<keyword evidence="3" id="KW-1185">Reference proteome</keyword>
<dbReference type="SMART" id="SM00698">
    <property type="entry name" value="MORN"/>
    <property type="match status" value="3"/>
</dbReference>
<evidence type="ECO:0000313" key="2">
    <source>
        <dbReference type="EMBL" id="KAK7231624.1"/>
    </source>
</evidence>
<sequence length="221" mass="24916">MACMDYIKDIVDERRHELASMPRETKSCGHQCYPSSVAKCCACSDLRPVREEGTYPSYADGAGATNDGRRSDHYCPVCCPNNFLRWQRRRDEEAARVAARHERLDAERALATSALAEDRDRARAGEQRGPFAYQNGDVYDGQWLDGERHGRGTMTYAEDGSTYDGDWRRGKEHGRGRKEFLDGISYVGDFEHGMMHGQGRFTMADGVVLDGAFLEDEWQGA</sequence>
<dbReference type="SUPFAM" id="SSF82185">
    <property type="entry name" value="Histone H3 K4-specific methyltransferase SET7/9 N-terminal domain"/>
    <property type="match status" value="1"/>
</dbReference>
<dbReference type="InterPro" id="IPR003409">
    <property type="entry name" value="MORN"/>
</dbReference>
<evidence type="ECO:0000256" key="1">
    <source>
        <dbReference type="ARBA" id="ARBA00022737"/>
    </source>
</evidence>
<keyword evidence="1" id="KW-0677">Repeat</keyword>
<name>A0ABR1FIS8_AURAN</name>
<dbReference type="Pfam" id="PF02493">
    <property type="entry name" value="MORN"/>
    <property type="match status" value="3"/>
</dbReference>
<dbReference type="Gene3D" id="2.20.110.10">
    <property type="entry name" value="Histone H3 K4-specific methyltransferase SET7/9 N-terminal domain"/>
    <property type="match status" value="2"/>
</dbReference>
<gene>
    <name evidence="2" type="ORF">SO694_0032506</name>
</gene>
<evidence type="ECO:0000313" key="3">
    <source>
        <dbReference type="Proteomes" id="UP001363151"/>
    </source>
</evidence>
<comment type="caution">
    <text evidence="2">The sequence shown here is derived from an EMBL/GenBank/DDBJ whole genome shotgun (WGS) entry which is preliminary data.</text>
</comment>
<accession>A0ABR1FIS8</accession>
<protein>
    <submittedName>
        <fullName evidence="2">MORN repeat-containing protein</fullName>
    </submittedName>
</protein>
<dbReference type="EMBL" id="JBBJCI010000385">
    <property type="protein sequence ID" value="KAK7231624.1"/>
    <property type="molecule type" value="Genomic_DNA"/>
</dbReference>
<organism evidence="2 3">
    <name type="scientific">Aureococcus anophagefferens</name>
    <name type="common">Harmful bloom alga</name>
    <dbReference type="NCBI Taxonomy" id="44056"/>
    <lineage>
        <taxon>Eukaryota</taxon>
        <taxon>Sar</taxon>
        <taxon>Stramenopiles</taxon>
        <taxon>Ochrophyta</taxon>
        <taxon>Pelagophyceae</taxon>
        <taxon>Pelagomonadales</taxon>
        <taxon>Pelagomonadaceae</taxon>
        <taxon>Aureococcus</taxon>
    </lineage>
</organism>
<dbReference type="PANTHER" id="PTHR43215">
    <property type="entry name" value="RADIAL SPOKE HEAD 1 HOMOLOG"/>
    <property type="match status" value="1"/>
</dbReference>
<dbReference type="PANTHER" id="PTHR43215:SF14">
    <property type="entry name" value="RADIAL SPOKE HEAD 1 HOMOLOG"/>
    <property type="match status" value="1"/>
</dbReference>
<reference evidence="2 3" key="1">
    <citation type="submission" date="2024-03" db="EMBL/GenBank/DDBJ databases">
        <title>Aureococcus anophagefferens CCMP1851 and Kratosvirus quantuckense: Draft genome of a second virus-susceptible host strain in the model system.</title>
        <authorList>
            <person name="Chase E."/>
            <person name="Truchon A.R."/>
            <person name="Schepens W."/>
            <person name="Wilhelm S.W."/>
        </authorList>
    </citation>
    <scope>NUCLEOTIDE SEQUENCE [LARGE SCALE GENOMIC DNA]</scope>
    <source>
        <strain evidence="2 3">CCMP1851</strain>
    </source>
</reference>